<dbReference type="Gene3D" id="3.40.50.1970">
    <property type="match status" value="1"/>
</dbReference>
<evidence type="ECO:0000313" key="3">
    <source>
        <dbReference type="Proteomes" id="UP000318380"/>
    </source>
</evidence>
<evidence type="ECO:0000259" key="1">
    <source>
        <dbReference type="SMART" id="SM01001"/>
    </source>
</evidence>
<dbReference type="AlphaFoldDB" id="A0A561BPK0"/>
<dbReference type="Proteomes" id="UP000318380">
    <property type="component" value="Unassembled WGS sequence"/>
</dbReference>
<dbReference type="GO" id="GO:0016787">
    <property type="term" value="F:hydrolase activity"/>
    <property type="evidence" value="ECO:0007669"/>
    <property type="project" value="InterPro"/>
</dbReference>
<comment type="caution">
    <text evidence="2">The sequence shown here is derived from an EMBL/GenBank/DDBJ whole genome shotgun (WGS) entry which is preliminary data.</text>
</comment>
<dbReference type="InterPro" id="IPR000031">
    <property type="entry name" value="PurE_dom"/>
</dbReference>
<dbReference type="NCBIfam" id="NF033503">
    <property type="entry name" value="LarB"/>
    <property type="match status" value="1"/>
</dbReference>
<reference evidence="2 3" key="1">
    <citation type="submission" date="2019-06" db="EMBL/GenBank/DDBJ databases">
        <title>Sequencing the genomes of 1000 actinobacteria strains.</title>
        <authorList>
            <person name="Klenk H.-P."/>
        </authorList>
    </citation>
    <scope>NUCLEOTIDE SEQUENCE [LARGE SCALE GENOMIC DNA]</scope>
    <source>
        <strain evidence="2 3">DSM 24683</strain>
    </source>
</reference>
<accession>A0A561BPK0</accession>
<proteinExistence type="predicted"/>
<evidence type="ECO:0000313" key="2">
    <source>
        <dbReference type="EMBL" id="TWD80781.1"/>
    </source>
</evidence>
<dbReference type="RefSeq" id="WP_145805043.1">
    <property type="nucleotide sequence ID" value="NZ_VIVK01000001.1"/>
</dbReference>
<feature type="domain" description="PurE" evidence="1">
    <location>
        <begin position="100"/>
        <end position="231"/>
    </location>
</feature>
<dbReference type="SUPFAM" id="SSF52255">
    <property type="entry name" value="N5-CAIR mutase (phosphoribosylaminoimidazole carboxylase, PurE)"/>
    <property type="match status" value="1"/>
</dbReference>
<dbReference type="GO" id="GO:0006189">
    <property type="term" value="P:'de novo' IMP biosynthetic process"/>
    <property type="evidence" value="ECO:0007669"/>
    <property type="project" value="InterPro"/>
</dbReference>
<dbReference type="EMBL" id="VIVK01000001">
    <property type="protein sequence ID" value="TWD80781.1"/>
    <property type="molecule type" value="Genomic_DNA"/>
</dbReference>
<dbReference type="Pfam" id="PF00731">
    <property type="entry name" value="AIRC"/>
    <property type="match status" value="1"/>
</dbReference>
<gene>
    <name evidence="2" type="ORF">FB561_1872</name>
</gene>
<dbReference type="PANTHER" id="PTHR43064:SF1">
    <property type="entry name" value="SLL1489 PROTEIN"/>
    <property type="match status" value="1"/>
</dbReference>
<sequence>MTHLPDPGPQPGVHDLGYARLDTDRLERTGDAEVVYGAGKTPAQVVELLRTLHANHPGHAVLATRLTAEAQELVAVELPDATVDPVGRTAVLGTPPVSSGTVAVVSAGTSDAPVAAEAATTAQVFGAGVDLITDVGVAGLHRVMGVRERLAAADCLIVVAGMEGALPSVVGGLVGVPLVAVPTSVGYGASFGGLAALLGMLNSCAPGVSVVNIDNGFGAGVFAARVARQSVPAEVKER</sequence>
<organism evidence="2 3">
    <name type="scientific">Kribbella amoyensis</name>
    <dbReference type="NCBI Taxonomy" id="996641"/>
    <lineage>
        <taxon>Bacteria</taxon>
        <taxon>Bacillati</taxon>
        <taxon>Actinomycetota</taxon>
        <taxon>Actinomycetes</taxon>
        <taxon>Propionibacteriales</taxon>
        <taxon>Kribbellaceae</taxon>
        <taxon>Kribbella</taxon>
    </lineage>
</organism>
<dbReference type="SMART" id="SM01001">
    <property type="entry name" value="AIRC"/>
    <property type="match status" value="1"/>
</dbReference>
<keyword evidence="3" id="KW-1185">Reference proteome</keyword>
<protein>
    <recommendedName>
        <fullName evidence="1">PurE domain-containing protein</fullName>
    </recommendedName>
</protein>
<dbReference type="OrthoDB" id="9782511at2"/>
<name>A0A561BPK0_9ACTN</name>
<dbReference type="InterPro" id="IPR039476">
    <property type="entry name" value="P2CMN_synthase_LarB"/>
</dbReference>
<dbReference type="PANTHER" id="PTHR43064">
    <property type="entry name" value="PHOSPHORIBOSYLAMINOIMIDAZOLE CARBOXYLASE-RELATED"/>
    <property type="match status" value="1"/>
</dbReference>